<gene>
    <name evidence="2" type="ORF">BINO364_LOCUS15948</name>
</gene>
<reference evidence="2" key="1">
    <citation type="submission" date="2021-12" db="EMBL/GenBank/DDBJ databases">
        <authorList>
            <person name="Martin H S."/>
        </authorList>
    </citation>
    <scope>NUCLEOTIDE SEQUENCE</scope>
</reference>
<dbReference type="PANTHER" id="PTHR21505">
    <property type="entry name" value="MADF DOMAIN-CONTAINING PROTEIN-RELATED"/>
    <property type="match status" value="1"/>
</dbReference>
<sequence>MAQEKEREVVTELLELYRDLPCLWDLTCESYKDSTQKRNAWDILAHKLNEIDPTANAASAKKKIDNLRISYLRESKKEQQIGGTKRKKLTRERNIEIKKEKMIEAANNLLTSKTETNAFGVYVGKKMEEIPLGQQRDLAEKLISEIMFLVDKQTI</sequence>
<dbReference type="SMART" id="SM00595">
    <property type="entry name" value="MADF"/>
    <property type="match status" value="1"/>
</dbReference>
<name>A0A8J9VZ44_9NEOP</name>
<dbReference type="OrthoDB" id="6152242at2759"/>
<feature type="non-terminal residue" evidence="2">
    <location>
        <position position="155"/>
    </location>
</feature>
<dbReference type="PANTHER" id="PTHR21505:SF8">
    <property type="entry name" value="DPT-YFP REPRESSOR BY OVEREXPRESSION, ISOFORM D-RELATED"/>
    <property type="match status" value="1"/>
</dbReference>
<evidence type="ECO:0000313" key="3">
    <source>
        <dbReference type="Proteomes" id="UP000838878"/>
    </source>
</evidence>
<proteinExistence type="predicted"/>
<accession>A0A8J9VZ44</accession>
<keyword evidence="3" id="KW-1185">Reference proteome</keyword>
<dbReference type="Pfam" id="PF10545">
    <property type="entry name" value="MADF_DNA_bdg"/>
    <property type="match status" value="1"/>
</dbReference>
<feature type="domain" description="MADF" evidence="1">
    <location>
        <begin position="13"/>
        <end position="88"/>
    </location>
</feature>
<organism evidence="2 3">
    <name type="scientific">Brenthis ino</name>
    <name type="common">lesser marbled fritillary</name>
    <dbReference type="NCBI Taxonomy" id="405034"/>
    <lineage>
        <taxon>Eukaryota</taxon>
        <taxon>Metazoa</taxon>
        <taxon>Ecdysozoa</taxon>
        <taxon>Arthropoda</taxon>
        <taxon>Hexapoda</taxon>
        <taxon>Insecta</taxon>
        <taxon>Pterygota</taxon>
        <taxon>Neoptera</taxon>
        <taxon>Endopterygota</taxon>
        <taxon>Lepidoptera</taxon>
        <taxon>Glossata</taxon>
        <taxon>Ditrysia</taxon>
        <taxon>Papilionoidea</taxon>
        <taxon>Nymphalidae</taxon>
        <taxon>Heliconiinae</taxon>
        <taxon>Argynnini</taxon>
        <taxon>Brenthis</taxon>
    </lineage>
</organism>
<dbReference type="AlphaFoldDB" id="A0A8J9VZ44"/>
<dbReference type="EMBL" id="OV170229">
    <property type="protein sequence ID" value="CAH0731035.1"/>
    <property type="molecule type" value="Genomic_DNA"/>
</dbReference>
<dbReference type="Proteomes" id="UP000838878">
    <property type="component" value="Chromosome 9"/>
</dbReference>
<protein>
    <recommendedName>
        <fullName evidence="1">MADF domain-containing protein</fullName>
    </recommendedName>
</protein>
<evidence type="ECO:0000313" key="2">
    <source>
        <dbReference type="EMBL" id="CAH0731035.1"/>
    </source>
</evidence>
<evidence type="ECO:0000259" key="1">
    <source>
        <dbReference type="Pfam" id="PF10545"/>
    </source>
</evidence>
<dbReference type="InterPro" id="IPR006578">
    <property type="entry name" value="MADF-dom"/>
</dbReference>